<evidence type="ECO:0000313" key="5">
    <source>
        <dbReference type="Proteomes" id="UP001382455"/>
    </source>
</evidence>
<keyword evidence="5" id="KW-1185">Reference proteome</keyword>
<organism evidence="4 5">
    <name type="scientific">Pseudoalteromonas spongiae</name>
    <dbReference type="NCBI Taxonomy" id="298657"/>
    <lineage>
        <taxon>Bacteria</taxon>
        <taxon>Pseudomonadati</taxon>
        <taxon>Pseudomonadota</taxon>
        <taxon>Gammaproteobacteria</taxon>
        <taxon>Alteromonadales</taxon>
        <taxon>Pseudoalteromonadaceae</taxon>
        <taxon>Pseudoalteromonas</taxon>
    </lineage>
</organism>
<evidence type="ECO:0000256" key="2">
    <source>
        <dbReference type="ARBA" id="ARBA00022857"/>
    </source>
</evidence>
<dbReference type="InterPro" id="IPR002347">
    <property type="entry name" value="SDR_fam"/>
</dbReference>
<keyword evidence="2" id="KW-0521">NADP</keyword>
<reference evidence="4 5" key="1">
    <citation type="submission" date="2023-12" db="EMBL/GenBank/DDBJ databases">
        <title>Friends and Foes: Symbiotic and Algicidal bacterial influence on Karenia brevis blooms.</title>
        <authorList>
            <person name="Fei C."/>
            <person name="Mohamed A.R."/>
            <person name="Booker A."/>
            <person name="Arshad M."/>
            <person name="Klass S."/>
            <person name="Ahn S."/>
            <person name="Gilbert P.M."/>
            <person name="Heil C.A."/>
            <person name="Martinez J.M."/>
            <person name="Amin S.A."/>
        </authorList>
    </citation>
    <scope>NUCLEOTIDE SEQUENCE [LARGE SCALE GENOMIC DNA]</scope>
    <source>
        <strain evidence="4 5">CE15</strain>
    </source>
</reference>
<dbReference type="Gene3D" id="3.40.50.720">
    <property type="entry name" value="NAD(P)-binding Rossmann-like Domain"/>
    <property type="match status" value="1"/>
</dbReference>
<evidence type="ECO:0000313" key="4">
    <source>
        <dbReference type="EMBL" id="MEI4548865.1"/>
    </source>
</evidence>
<dbReference type="PRINTS" id="PR00080">
    <property type="entry name" value="SDRFAMILY"/>
</dbReference>
<accession>A0ABU8EPH7</accession>
<evidence type="ECO:0000256" key="3">
    <source>
        <dbReference type="ARBA" id="ARBA00023002"/>
    </source>
</evidence>
<dbReference type="Proteomes" id="UP001382455">
    <property type="component" value="Unassembled WGS sequence"/>
</dbReference>
<dbReference type="RefSeq" id="WP_336434668.1">
    <property type="nucleotide sequence ID" value="NZ_JBAWKS010000001.1"/>
</dbReference>
<protein>
    <submittedName>
        <fullName evidence="4">SDR family oxidoreductase</fullName>
    </submittedName>
</protein>
<sequence length="270" mass="29004">MRNIATLQDLTGTWALITGGAGHVGTAAADTLLELGCNVILLDRDQTLLERALSSLHFAHGKNVFSVQCDLACKQSIHRAVDEVANISSNKLNVLINNAAFVGTDELKGWAVPFEQQDINTFDDCLNVNLSAPFLLAQKCIPLFKNTDSPLKSIVNVSSIYALVGPQMAMYEGTNLGNPAAYAASKAGLMQLTTWLSSVVAPTIRVNNLVLGGIFRNQDSAFLAQYTARVPLARMATEEDVKGAFAYLCSQMSNYMTGQSIVLDGGWTAI</sequence>
<dbReference type="EMBL" id="JBAWKS010000001">
    <property type="protein sequence ID" value="MEI4548865.1"/>
    <property type="molecule type" value="Genomic_DNA"/>
</dbReference>
<dbReference type="SUPFAM" id="SSF51735">
    <property type="entry name" value="NAD(P)-binding Rossmann-fold domains"/>
    <property type="match status" value="1"/>
</dbReference>
<dbReference type="PRINTS" id="PR00081">
    <property type="entry name" value="GDHRDH"/>
</dbReference>
<dbReference type="PANTHER" id="PTHR43618">
    <property type="entry name" value="7-ALPHA-HYDROXYSTEROID DEHYDROGENASE"/>
    <property type="match status" value="1"/>
</dbReference>
<name>A0ABU8EPH7_9GAMM</name>
<comment type="caution">
    <text evidence="4">The sequence shown here is derived from an EMBL/GenBank/DDBJ whole genome shotgun (WGS) entry which is preliminary data.</text>
</comment>
<evidence type="ECO:0000256" key="1">
    <source>
        <dbReference type="ARBA" id="ARBA00006484"/>
    </source>
</evidence>
<dbReference type="InterPro" id="IPR036291">
    <property type="entry name" value="NAD(P)-bd_dom_sf"/>
</dbReference>
<gene>
    <name evidence="4" type="ORF">WAE96_03955</name>
</gene>
<dbReference type="Pfam" id="PF13561">
    <property type="entry name" value="adh_short_C2"/>
    <property type="match status" value="1"/>
</dbReference>
<dbReference type="InterPro" id="IPR052178">
    <property type="entry name" value="Sec_Metab_Biosynth_SDR"/>
</dbReference>
<dbReference type="PANTHER" id="PTHR43618:SF8">
    <property type="entry name" value="7ALPHA-HYDROXYSTEROID DEHYDROGENASE"/>
    <property type="match status" value="1"/>
</dbReference>
<keyword evidence="3" id="KW-0560">Oxidoreductase</keyword>
<comment type="similarity">
    <text evidence="1">Belongs to the short-chain dehydrogenases/reductases (SDR) family.</text>
</comment>
<proteinExistence type="inferred from homology"/>